<evidence type="ECO:0000313" key="2">
    <source>
        <dbReference type="EMBL" id="KAJ7362348.1"/>
    </source>
</evidence>
<gene>
    <name evidence="2" type="ORF">DFH08DRAFT_799395</name>
</gene>
<reference evidence="2" key="1">
    <citation type="submission" date="2023-03" db="EMBL/GenBank/DDBJ databases">
        <title>Massive genome expansion in bonnet fungi (Mycena s.s.) driven by repeated elements and novel gene families across ecological guilds.</title>
        <authorList>
            <consortium name="Lawrence Berkeley National Laboratory"/>
            <person name="Harder C.B."/>
            <person name="Miyauchi S."/>
            <person name="Viragh M."/>
            <person name="Kuo A."/>
            <person name="Thoen E."/>
            <person name="Andreopoulos B."/>
            <person name="Lu D."/>
            <person name="Skrede I."/>
            <person name="Drula E."/>
            <person name="Henrissat B."/>
            <person name="Morin E."/>
            <person name="Kohler A."/>
            <person name="Barry K."/>
            <person name="LaButti K."/>
            <person name="Morin E."/>
            <person name="Salamov A."/>
            <person name="Lipzen A."/>
            <person name="Mereny Z."/>
            <person name="Hegedus B."/>
            <person name="Baldrian P."/>
            <person name="Stursova M."/>
            <person name="Weitz H."/>
            <person name="Taylor A."/>
            <person name="Grigoriev I.V."/>
            <person name="Nagy L.G."/>
            <person name="Martin F."/>
            <person name="Kauserud H."/>
        </authorList>
    </citation>
    <scope>NUCLEOTIDE SEQUENCE</scope>
    <source>
        <strain evidence="2">CBHHK002</strain>
    </source>
</reference>
<dbReference type="EMBL" id="JARIHO010000004">
    <property type="protein sequence ID" value="KAJ7362348.1"/>
    <property type="molecule type" value="Genomic_DNA"/>
</dbReference>
<feature type="compositionally biased region" description="Polar residues" evidence="1">
    <location>
        <begin position="124"/>
        <end position="147"/>
    </location>
</feature>
<organism evidence="2 3">
    <name type="scientific">Mycena albidolilacea</name>
    <dbReference type="NCBI Taxonomy" id="1033008"/>
    <lineage>
        <taxon>Eukaryota</taxon>
        <taxon>Fungi</taxon>
        <taxon>Dikarya</taxon>
        <taxon>Basidiomycota</taxon>
        <taxon>Agaricomycotina</taxon>
        <taxon>Agaricomycetes</taxon>
        <taxon>Agaricomycetidae</taxon>
        <taxon>Agaricales</taxon>
        <taxon>Marasmiineae</taxon>
        <taxon>Mycenaceae</taxon>
        <taxon>Mycena</taxon>
    </lineage>
</organism>
<sequence>MWPIFGPISGQYLANTTYNGRILIDHFLTIIWPILTQYNMYWPNTGRDLFGPNSGENSGVAAAREWRVSERPIPSYLKCANILGYVVALEEASHTRFSGGQLIAAVIVANIGTDIRIDWPRNNGIDTDSSSNSNSRPPMASRSSQLS</sequence>
<evidence type="ECO:0000313" key="3">
    <source>
        <dbReference type="Proteomes" id="UP001218218"/>
    </source>
</evidence>
<dbReference type="Proteomes" id="UP001218218">
    <property type="component" value="Unassembled WGS sequence"/>
</dbReference>
<accession>A0AAD7AM17</accession>
<dbReference type="AlphaFoldDB" id="A0AAD7AM17"/>
<name>A0AAD7AM17_9AGAR</name>
<evidence type="ECO:0000256" key="1">
    <source>
        <dbReference type="SAM" id="MobiDB-lite"/>
    </source>
</evidence>
<comment type="caution">
    <text evidence="2">The sequence shown here is derived from an EMBL/GenBank/DDBJ whole genome shotgun (WGS) entry which is preliminary data.</text>
</comment>
<protein>
    <submittedName>
        <fullName evidence="2">Uncharacterized protein</fullName>
    </submittedName>
</protein>
<proteinExistence type="predicted"/>
<keyword evidence="3" id="KW-1185">Reference proteome</keyword>
<feature type="region of interest" description="Disordered" evidence="1">
    <location>
        <begin position="122"/>
        <end position="147"/>
    </location>
</feature>